<dbReference type="EMBL" id="QWGB01000008">
    <property type="protein sequence ID" value="RIJ21596.1"/>
    <property type="molecule type" value="Genomic_DNA"/>
</dbReference>
<protein>
    <recommendedName>
        <fullName evidence="2">Anti-sigma factor NepR domain-containing protein</fullName>
    </recommendedName>
</protein>
<feature type="region of interest" description="Disordered" evidence="1">
    <location>
        <begin position="1"/>
        <end position="23"/>
    </location>
</feature>
<organism evidence="3 4">
    <name type="scientific">Henriciella barbarensis</name>
    <dbReference type="NCBI Taxonomy" id="86342"/>
    <lineage>
        <taxon>Bacteria</taxon>
        <taxon>Pseudomonadati</taxon>
        <taxon>Pseudomonadota</taxon>
        <taxon>Alphaproteobacteria</taxon>
        <taxon>Hyphomonadales</taxon>
        <taxon>Hyphomonadaceae</taxon>
        <taxon>Henriciella</taxon>
    </lineage>
</organism>
<evidence type="ECO:0000313" key="3">
    <source>
        <dbReference type="EMBL" id="RIJ21596.1"/>
    </source>
</evidence>
<feature type="compositionally biased region" description="Basic residues" evidence="1">
    <location>
        <begin position="1"/>
        <end position="11"/>
    </location>
</feature>
<feature type="domain" description="Anti-sigma factor NepR" evidence="2">
    <location>
        <begin position="30"/>
        <end position="59"/>
    </location>
</feature>
<evidence type="ECO:0000313" key="4">
    <source>
        <dbReference type="Proteomes" id="UP000265431"/>
    </source>
</evidence>
<dbReference type="AlphaFoldDB" id="A0A399QRP3"/>
<gene>
    <name evidence="3" type="ORF">D1224_12585</name>
</gene>
<comment type="caution">
    <text evidence="3">The sequence shown here is derived from an EMBL/GenBank/DDBJ whole genome shotgun (WGS) entry which is preliminary data.</text>
</comment>
<reference evidence="3 4" key="1">
    <citation type="submission" date="2018-08" db="EMBL/GenBank/DDBJ databases">
        <title>Henriciella mobilis sp. nov., isolated from seawater.</title>
        <authorList>
            <person name="Cheng H."/>
            <person name="Wu Y.-H."/>
            <person name="Xu X.-W."/>
            <person name="Guo L.-L."/>
        </authorList>
    </citation>
    <scope>NUCLEOTIDE SEQUENCE [LARGE SCALE GENOMIC DNA]</scope>
    <source>
        <strain evidence="3 4">CCUG66934</strain>
    </source>
</reference>
<keyword evidence="4" id="KW-1185">Reference proteome</keyword>
<name>A0A399QRP3_9PROT</name>
<dbReference type="RefSeq" id="WP_119380315.1">
    <property type="nucleotide sequence ID" value="NZ_QWGB01000008.1"/>
</dbReference>
<accession>A0A399QRP3</accession>
<evidence type="ECO:0000256" key="1">
    <source>
        <dbReference type="SAM" id="MobiDB-lite"/>
    </source>
</evidence>
<dbReference type="Proteomes" id="UP000265431">
    <property type="component" value="Unassembled WGS sequence"/>
</dbReference>
<dbReference type="Pfam" id="PF18557">
    <property type="entry name" value="NepR"/>
    <property type="match status" value="1"/>
</dbReference>
<dbReference type="OrthoDB" id="7632304at2"/>
<sequence length="62" mass="7177">MMTNRHEHKRSMQGSAEDRHARRAFRNAMSAGLKRTYDRVSEKSVPDEFMQLLQAADQKAKA</sequence>
<evidence type="ECO:0000259" key="2">
    <source>
        <dbReference type="Pfam" id="PF18557"/>
    </source>
</evidence>
<dbReference type="InterPro" id="IPR041649">
    <property type="entry name" value="NepR"/>
</dbReference>
<proteinExistence type="predicted"/>